<dbReference type="CDD" id="cd09105">
    <property type="entry name" value="PLDc_vPLD1_2_like_2"/>
    <property type="match status" value="1"/>
</dbReference>
<dbReference type="Gene3D" id="3.30.870.10">
    <property type="entry name" value="Endonuclease Chain A"/>
    <property type="match status" value="2"/>
</dbReference>
<comment type="catalytic activity">
    <reaction evidence="1">
        <text>a 1,2-diacyl-sn-glycero-3-phosphocholine + H2O = a 1,2-diacyl-sn-glycero-3-phosphate + choline + H(+)</text>
        <dbReference type="Rhea" id="RHEA:14445"/>
        <dbReference type="ChEBI" id="CHEBI:15354"/>
        <dbReference type="ChEBI" id="CHEBI:15377"/>
        <dbReference type="ChEBI" id="CHEBI:15378"/>
        <dbReference type="ChEBI" id="CHEBI:57643"/>
        <dbReference type="ChEBI" id="CHEBI:58608"/>
        <dbReference type="EC" id="3.1.4.4"/>
    </reaction>
</comment>
<feature type="domain" description="PLD phosphodiesterase" evidence="6">
    <location>
        <begin position="438"/>
        <end position="465"/>
    </location>
</feature>
<evidence type="ECO:0000256" key="1">
    <source>
        <dbReference type="ARBA" id="ARBA00000798"/>
    </source>
</evidence>
<evidence type="ECO:0000256" key="2">
    <source>
        <dbReference type="ARBA" id="ARBA00022737"/>
    </source>
</evidence>
<sequence>MPTPSRAPDQRDPSDSPGIRPIAMPGPPGIRPVPAMPTPRRPDPGECSPVLAPADGDRANRPIARPGDWLLHAHERGNPDTDIDRRHADGAAWTSGNEVTPLVHGRAYFAALRKAVRATRAGDLVLFTDWRGDPDEAVDDDGTAVSTLLCHAADRGVTVKGLVWRSHLDVLRFSSEENRRLGAEIEAAGGECLLDMRVRPGGSHHQKMVVVRYRRRPDNDVAFIGGIDLCHSRRDDERHHGDPRNQPMPPVYGDRPPWHDIQLAVRGPAVGDLEATFRERWGDPSALSHNPLRLATSWLDHDDLRADPLPAQAEDPGAHGTQLVQVLRTYPYRHWSYPFARAGERSIARAYLKAVGRARSMIYLEDQYLWSAEVAQIFAEALRRSPRLRMIAVIPLHPDTDGSTARAESLGRARALRLLRDAGGDRVAVYGIENHAGRPVYVHAKVCVIDDTWTCVGSDNLNLRSWTHDSELSCAVLDADGGTSFGRALRLRLAREHLDLGDSDGDGDGDLVDPHAMFDAYRRSATALDAWHERPSAAPRPPGRLRTYQLPHLGLAPRLLATPMYRYLCDPDGRPPTMRRRHLF</sequence>
<dbReference type="PANTHER" id="PTHR18896">
    <property type="entry name" value="PHOSPHOLIPASE D"/>
    <property type="match status" value="1"/>
</dbReference>
<evidence type="ECO:0000313" key="7">
    <source>
        <dbReference type="EMBL" id="GAA5186269.1"/>
    </source>
</evidence>
<evidence type="ECO:0000256" key="3">
    <source>
        <dbReference type="ARBA" id="ARBA00022801"/>
    </source>
</evidence>
<dbReference type="InterPro" id="IPR001736">
    <property type="entry name" value="PLipase_D/transphosphatidylase"/>
</dbReference>
<feature type="domain" description="PLD phosphodiesterase" evidence="6">
    <location>
        <begin position="200"/>
        <end position="233"/>
    </location>
</feature>
<keyword evidence="4" id="KW-0443">Lipid metabolism</keyword>
<dbReference type="SMART" id="SM00155">
    <property type="entry name" value="PLDc"/>
    <property type="match status" value="2"/>
</dbReference>
<dbReference type="Proteomes" id="UP001501570">
    <property type="component" value="Unassembled WGS sequence"/>
</dbReference>
<dbReference type="PANTHER" id="PTHR18896:SF76">
    <property type="entry name" value="PHOSPHOLIPASE"/>
    <property type="match status" value="1"/>
</dbReference>
<keyword evidence="8" id="KW-1185">Reference proteome</keyword>
<proteinExistence type="predicted"/>
<protein>
    <submittedName>
        <fullName evidence="7">Phospholipase D-like domain-containing protein</fullName>
    </submittedName>
</protein>
<feature type="compositionally biased region" description="Pro residues" evidence="5">
    <location>
        <begin position="24"/>
        <end position="39"/>
    </location>
</feature>
<dbReference type="RefSeq" id="WP_345630370.1">
    <property type="nucleotide sequence ID" value="NZ_BAABJQ010000008.1"/>
</dbReference>
<evidence type="ECO:0000259" key="6">
    <source>
        <dbReference type="PROSITE" id="PS50035"/>
    </source>
</evidence>
<keyword evidence="3" id="KW-0378">Hydrolase</keyword>
<dbReference type="InterPro" id="IPR025202">
    <property type="entry name" value="PLD-like_dom"/>
</dbReference>
<dbReference type="Pfam" id="PF13091">
    <property type="entry name" value="PLDc_2"/>
    <property type="match status" value="1"/>
</dbReference>
<feature type="region of interest" description="Disordered" evidence="5">
    <location>
        <begin position="1"/>
        <end position="87"/>
    </location>
</feature>
<reference evidence="8" key="1">
    <citation type="journal article" date="2019" name="Int. J. Syst. Evol. Microbiol.">
        <title>The Global Catalogue of Microorganisms (GCM) 10K type strain sequencing project: providing services to taxonomists for standard genome sequencing and annotation.</title>
        <authorList>
            <consortium name="The Broad Institute Genomics Platform"/>
            <consortium name="The Broad Institute Genome Sequencing Center for Infectious Disease"/>
            <person name="Wu L."/>
            <person name="Ma J."/>
        </authorList>
    </citation>
    <scope>NUCLEOTIDE SEQUENCE [LARGE SCALE GENOMIC DNA]</scope>
    <source>
        <strain evidence="8">JCM 18304</strain>
    </source>
</reference>
<name>A0ABP9RUM5_9ACTN</name>
<dbReference type="SUPFAM" id="SSF56024">
    <property type="entry name" value="Phospholipase D/nuclease"/>
    <property type="match status" value="2"/>
</dbReference>
<keyword evidence="2" id="KW-0677">Repeat</keyword>
<dbReference type="EMBL" id="BAABJQ010000008">
    <property type="protein sequence ID" value="GAA5186269.1"/>
    <property type="molecule type" value="Genomic_DNA"/>
</dbReference>
<accession>A0ABP9RUM5</accession>
<evidence type="ECO:0000256" key="5">
    <source>
        <dbReference type="SAM" id="MobiDB-lite"/>
    </source>
</evidence>
<dbReference type="InterPro" id="IPR015679">
    <property type="entry name" value="PLipase_D_fam"/>
</dbReference>
<dbReference type="PROSITE" id="PS50035">
    <property type="entry name" value="PLD"/>
    <property type="match status" value="2"/>
</dbReference>
<comment type="caution">
    <text evidence="7">The sequence shown here is derived from an EMBL/GenBank/DDBJ whole genome shotgun (WGS) entry which is preliminary data.</text>
</comment>
<gene>
    <name evidence="7" type="ORF">GCM10023322_32150</name>
</gene>
<evidence type="ECO:0000313" key="8">
    <source>
        <dbReference type="Proteomes" id="UP001501570"/>
    </source>
</evidence>
<organism evidence="7 8">
    <name type="scientific">Rugosimonospora acidiphila</name>
    <dbReference type="NCBI Taxonomy" id="556531"/>
    <lineage>
        <taxon>Bacteria</taxon>
        <taxon>Bacillati</taxon>
        <taxon>Actinomycetota</taxon>
        <taxon>Actinomycetes</taxon>
        <taxon>Micromonosporales</taxon>
        <taxon>Micromonosporaceae</taxon>
        <taxon>Rugosimonospora</taxon>
    </lineage>
</organism>
<feature type="compositionally biased region" description="Basic and acidic residues" evidence="5">
    <location>
        <begin position="71"/>
        <end position="87"/>
    </location>
</feature>
<evidence type="ECO:0000256" key="4">
    <source>
        <dbReference type="ARBA" id="ARBA00023098"/>
    </source>
</evidence>